<gene>
    <name evidence="1" type="ORF">MM415B05099_0003</name>
</gene>
<dbReference type="EMBL" id="MT143352">
    <property type="protein sequence ID" value="QJA95881.1"/>
    <property type="molecule type" value="Genomic_DNA"/>
</dbReference>
<name>A0A6M3LSB5_9ZZZZ</name>
<sequence length="82" mass="9479">MSENHIDKTSARIAHDLLRERESVIRIATIRCRRLHREISWFFEEWSAYGLDNNDRVLEDSIQAAGDLVAALEALQKARGDQ</sequence>
<organism evidence="1">
    <name type="scientific">viral metagenome</name>
    <dbReference type="NCBI Taxonomy" id="1070528"/>
    <lineage>
        <taxon>unclassified sequences</taxon>
        <taxon>metagenomes</taxon>
        <taxon>organismal metagenomes</taxon>
    </lineage>
</organism>
<accession>A0A6M3LSB5</accession>
<dbReference type="AlphaFoldDB" id="A0A6M3LSB5"/>
<evidence type="ECO:0000313" key="1">
    <source>
        <dbReference type="EMBL" id="QJA95881.1"/>
    </source>
</evidence>
<proteinExistence type="predicted"/>
<reference evidence="1" key="1">
    <citation type="submission" date="2020-03" db="EMBL/GenBank/DDBJ databases">
        <title>The deep terrestrial virosphere.</title>
        <authorList>
            <person name="Holmfeldt K."/>
            <person name="Nilsson E."/>
            <person name="Simone D."/>
            <person name="Lopez-Fernandez M."/>
            <person name="Wu X."/>
            <person name="de Brujin I."/>
            <person name="Lundin D."/>
            <person name="Andersson A."/>
            <person name="Bertilsson S."/>
            <person name="Dopson M."/>
        </authorList>
    </citation>
    <scope>NUCLEOTIDE SEQUENCE</scope>
    <source>
        <strain evidence="1">MM415B05099</strain>
    </source>
</reference>
<protein>
    <submittedName>
        <fullName evidence="1">Uncharacterized protein</fullName>
    </submittedName>
</protein>